<protein>
    <submittedName>
        <fullName evidence="9">Dipeptidase PepV</fullName>
        <ecNumber evidence="9">3.4.13.-</ecNumber>
    </submittedName>
</protein>
<dbReference type="InterPro" id="IPR050072">
    <property type="entry name" value="Peptidase_M20A"/>
</dbReference>
<dbReference type="SUPFAM" id="SSF55031">
    <property type="entry name" value="Bacterial exopeptidase dimerisation domain"/>
    <property type="match status" value="1"/>
</dbReference>
<keyword evidence="4" id="KW-0479">Metal-binding</keyword>
<keyword evidence="3" id="KW-0645">Protease</keyword>
<dbReference type="RefSeq" id="WP_275118240.1">
    <property type="nucleotide sequence ID" value="NZ_JAOTPO010000005.1"/>
</dbReference>
<keyword evidence="6" id="KW-0862">Zinc</keyword>
<dbReference type="EC" id="3.4.13.-" evidence="9"/>
<gene>
    <name evidence="9" type="primary">pepV</name>
    <name evidence="9" type="ORF">N7Z68_09500</name>
</gene>
<reference evidence="9" key="1">
    <citation type="submission" date="2024-05" db="EMBL/GenBank/DDBJ databases">
        <title>Alkalihalobacillus sp. strain MEB203 novel alkaliphilic bacterium from Lonar Lake, India.</title>
        <authorList>
            <person name="Joshi A."/>
            <person name="Thite S."/>
            <person name="Mengade P."/>
        </authorList>
    </citation>
    <scope>NUCLEOTIDE SEQUENCE</scope>
    <source>
        <strain evidence="9">MEB 203</strain>
    </source>
</reference>
<dbReference type="EMBL" id="JAOTPO010000005">
    <property type="protein sequence ID" value="MDE5413622.1"/>
    <property type="molecule type" value="Genomic_DNA"/>
</dbReference>
<dbReference type="NCBIfam" id="NF005591">
    <property type="entry name" value="PRK07318.1"/>
    <property type="match status" value="1"/>
</dbReference>
<dbReference type="PROSITE" id="PS00759">
    <property type="entry name" value="ARGE_DAPE_CPG2_2"/>
    <property type="match status" value="1"/>
</dbReference>
<dbReference type="NCBIfam" id="TIGR01887">
    <property type="entry name" value="dipeptidaselike"/>
    <property type="match status" value="1"/>
</dbReference>
<evidence type="ECO:0000256" key="8">
    <source>
        <dbReference type="ARBA" id="ARBA00023049"/>
    </source>
</evidence>
<evidence type="ECO:0000256" key="7">
    <source>
        <dbReference type="ARBA" id="ARBA00022997"/>
    </source>
</evidence>
<dbReference type="InterPro" id="IPR036264">
    <property type="entry name" value="Bact_exopeptidase_dim_dom"/>
</dbReference>
<comment type="similarity">
    <text evidence="2">Belongs to the peptidase M20A family.</text>
</comment>
<evidence type="ECO:0000256" key="1">
    <source>
        <dbReference type="ARBA" id="ARBA00001947"/>
    </source>
</evidence>
<comment type="caution">
    <text evidence="9">The sequence shown here is derived from an EMBL/GenBank/DDBJ whole genome shotgun (WGS) entry which is preliminary data.</text>
</comment>
<evidence type="ECO:0000256" key="2">
    <source>
        <dbReference type="ARBA" id="ARBA00006247"/>
    </source>
</evidence>
<dbReference type="InterPro" id="IPR010964">
    <property type="entry name" value="M20A_pepV-rel"/>
</dbReference>
<evidence type="ECO:0000313" key="10">
    <source>
        <dbReference type="Proteomes" id="UP001148125"/>
    </source>
</evidence>
<accession>A0ABT5VFX4</accession>
<sequence length="472" mass="52317">MNWYEEVMKRKDDLLLDLTNLLKIESTKDPETFSPEEPMGKNVAKALDYMLHLSSQQGMVTKNHQGFYGYGELKGTTNDEHIAVLCHIDVVPATGEWTSPPFEPTIREGKLYARGAIDDKGPTMAAFYAVKLINELQLPLKRNVRVIFGTDEESGMSCLKTYREIEQPPVAGFAPDATFPIINAEKGQIHVKCGMTNVSASDERSQSPFTLRSFTSGTRANMVPETATAIVHGDVSTMSVKFTSFLESNDLQGESAINGEEITLNLKGLSAHSMEPFKGKNAAVHLAHFLNTLSLDASGKEYLSFIDTTFYEDHYGKNLGIHHSDEITGPLTVNPAIFQYEGTEGFVQLNIRYPVTAQFETIESTIQRALKATSFKVDEFRNKNPHHVDKDTPMIRSLQLAYQEETGNEPTLLSSGGNTYASLLPNCVAYGAVFPGKEMTAHQKDEYIEVDDLLKATAIYARAIYNLANMEG</sequence>
<keyword evidence="5 9" id="KW-0378">Hydrolase</keyword>
<dbReference type="Pfam" id="PF01546">
    <property type="entry name" value="Peptidase_M20"/>
    <property type="match status" value="1"/>
</dbReference>
<keyword evidence="10" id="KW-1185">Reference proteome</keyword>
<dbReference type="GO" id="GO:0016805">
    <property type="term" value="F:dipeptidase activity"/>
    <property type="evidence" value="ECO:0007669"/>
    <property type="project" value="UniProtKB-KW"/>
</dbReference>
<comment type="cofactor">
    <cofactor evidence="1">
        <name>Zn(2+)</name>
        <dbReference type="ChEBI" id="CHEBI:29105"/>
    </cofactor>
</comment>
<dbReference type="PANTHER" id="PTHR43808:SF31">
    <property type="entry name" value="N-ACETYL-L-CITRULLINE DEACETYLASE"/>
    <property type="match status" value="1"/>
</dbReference>
<keyword evidence="7 9" id="KW-0224">Dipeptidase</keyword>
<dbReference type="InterPro" id="IPR001261">
    <property type="entry name" value="ArgE/DapE_CS"/>
</dbReference>
<evidence type="ECO:0000313" key="9">
    <source>
        <dbReference type="EMBL" id="MDE5413622.1"/>
    </source>
</evidence>
<evidence type="ECO:0000256" key="5">
    <source>
        <dbReference type="ARBA" id="ARBA00022801"/>
    </source>
</evidence>
<name>A0ABT5VFX4_9BACI</name>
<dbReference type="SUPFAM" id="SSF53187">
    <property type="entry name" value="Zn-dependent exopeptidases"/>
    <property type="match status" value="1"/>
</dbReference>
<dbReference type="InterPro" id="IPR002933">
    <property type="entry name" value="Peptidase_M20"/>
</dbReference>
<dbReference type="Gene3D" id="3.30.70.360">
    <property type="match status" value="2"/>
</dbReference>
<dbReference type="Gene3D" id="3.40.630.10">
    <property type="entry name" value="Zn peptidases"/>
    <property type="match status" value="1"/>
</dbReference>
<evidence type="ECO:0000256" key="6">
    <source>
        <dbReference type="ARBA" id="ARBA00022833"/>
    </source>
</evidence>
<evidence type="ECO:0000256" key="4">
    <source>
        <dbReference type="ARBA" id="ARBA00022723"/>
    </source>
</evidence>
<dbReference type="Proteomes" id="UP001148125">
    <property type="component" value="Unassembled WGS sequence"/>
</dbReference>
<dbReference type="PANTHER" id="PTHR43808">
    <property type="entry name" value="ACETYLORNITHINE DEACETYLASE"/>
    <property type="match status" value="1"/>
</dbReference>
<organism evidence="9 10">
    <name type="scientific">Alkalihalobacterium chitinilyticum</name>
    <dbReference type="NCBI Taxonomy" id="2980103"/>
    <lineage>
        <taxon>Bacteria</taxon>
        <taxon>Bacillati</taxon>
        <taxon>Bacillota</taxon>
        <taxon>Bacilli</taxon>
        <taxon>Bacillales</taxon>
        <taxon>Bacillaceae</taxon>
        <taxon>Alkalihalobacterium</taxon>
    </lineage>
</organism>
<evidence type="ECO:0000256" key="3">
    <source>
        <dbReference type="ARBA" id="ARBA00022670"/>
    </source>
</evidence>
<proteinExistence type="inferred from homology"/>
<keyword evidence="8" id="KW-0482">Metalloprotease</keyword>